<evidence type="ECO:0000256" key="1">
    <source>
        <dbReference type="SAM" id="SignalP"/>
    </source>
</evidence>
<name>A0A9P1CH54_9DINO</name>
<feature type="chain" id="PRO_5043270408" evidence="1">
    <location>
        <begin position="19"/>
        <end position="427"/>
    </location>
</feature>
<dbReference type="OrthoDB" id="412809at2759"/>
<reference evidence="3 4" key="2">
    <citation type="submission" date="2024-05" db="EMBL/GenBank/DDBJ databases">
        <authorList>
            <person name="Chen Y."/>
            <person name="Shah S."/>
            <person name="Dougan E. K."/>
            <person name="Thang M."/>
            <person name="Chan C."/>
        </authorList>
    </citation>
    <scope>NUCLEOTIDE SEQUENCE [LARGE SCALE GENOMIC DNA]</scope>
</reference>
<protein>
    <submittedName>
        <fullName evidence="3">TauD/TfdA-like domain-containing protein</fullName>
    </submittedName>
</protein>
<reference evidence="2" key="1">
    <citation type="submission" date="2022-10" db="EMBL/GenBank/DDBJ databases">
        <authorList>
            <person name="Chen Y."/>
            <person name="Dougan E. K."/>
            <person name="Chan C."/>
            <person name="Rhodes N."/>
            <person name="Thang M."/>
        </authorList>
    </citation>
    <scope>NUCLEOTIDE SEQUENCE</scope>
</reference>
<comment type="caution">
    <text evidence="2">The sequence shown here is derived from an EMBL/GenBank/DDBJ whole genome shotgun (WGS) entry which is preliminary data.</text>
</comment>
<evidence type="ECO:0000313" key="4">
    <source>
        <dbReference type="Proteomes" id="UP001152797"/>
    </source>
</evidence>
<dbReference type="EMBL" id="CAMXCT030001587">
    <property type="protein sequence ID" value="CAL4778702.1"/>
    <property type="molecule type" value="Genomic_DNA"/>
</dbReference>
<proteinExistence type="predicted"/>
<organism evidence="2">
    <name type="scientific">Cladocopium goreaui</name>
    <dbReference type="NCBI Taxonomy" id="2562237"/>
    <lineage>
        <taxon>Eukaryota</taxon>
        <taxon>Sar</taxon>
        <taxon>Alveolata</taxon>
        <taxon>Dinophyceae</taxon>
        <taxon>Suessiales</taxon>
        <taxon>Symbiodiniaceae</taxon>
        <taxon>Cladocopium</taxon>
    </lineage>
</organism>
<keyword evidence="4" id="KW-1185">Reference proteome</keyword>
<feature type="signal peptide" evidence="1">
    <location>
        <begin position="1"/>
        <end position="18"/>
    </location>
</feature>
<dbReference type="AlphaFoldDB" id="A0A9P1CH54"/>
<evidence type="ECO:0000313" key="2">
    <source>
        <dbReference type="EMBL" id="CAI3991390.1"/>
    </source>
</evidence>
<dbReference type="EMBL" id="CAMXCT020001587">
    <property type="protein sequence ID" value="CAL1144765.1"/>
    <property type="molecule type" value="Genomic_DNA"/>
</dbReference>
<dbReference type="Proteomes" id="UP001152797">
    <property type="component" value="Unassembled WGS sequence"/>
</dbReference>
<sequence>MFALHSAVALTCLIAAAGRRHSDSYLTPEVGQAEEKTAEALESITPHGGDGHLIPLSASFQVAPTMGDMPVKTRITLLMSHVSTAASEVGIVCQLTAKDEVSATNFAQALTDYYAAQLESKSAPPVTWHELIALRTHEEHGTCVNFHELIRAVTLEFSAPGRQVLIKVKGFPKEATQHFVAAVEGFASNLGHVNASVDLDFDMREVMAHLSNDTVLYEELYKGFRYSVDASLSKALENLLASMVPDTTVPGAPFSGQAMARKLFSFFTGASADVKVALDESVRQDLIRSMPFVNMSYGTLVSLYRSLISMYPATLRGTDIALKTLNIISTMERIETLDTWEITGLPGLQLMAVGNTTSGSFEFLSKLMKDAGAFEVGRNTSTMFPPEYHYPEPSYIASTPVPSYTSTTTLVPSYIQTSPATRPWTSL</sequence>
<gene>
    <name evidence="2" type="ORF">C1SCF055_LOCUS18306</name>
</gene>
<evidence type="ECO:0000313" key="3">
    <source>
        <dbReference type="EMBL" id="CAL4778702.1"/>
    </source>
</evidence>
<keyword evidence="1" id="KW-0732">Signal</keyword>
<dbReference type="EMBL" id="CAMXCT010001587">
    <property type="protein sequence ID" value="CAI3991390.1"/>
    <property type="molecule type" value="Genomic_DNA"/>
</dbReference>
<accession>A0A9P1CH54</accession>